<dbReference type="EMBL" id="JAUTXT010000090">
    <property type="protein sequence ID" value="KAK3669326.1"/>
    <property type="molecule type" value="Genomic_DNA"/>
</dbReference>
<evidence type="ECO:0000256" key="2">
    <source>
        <dbReference type="SAM" id="SignalP"/>
    </source>
</evidence>
<evidence type="ECO:0000313" key="5">
    <source>
        <dbReference type="Proteomes" id="UP001274830"/>
    </source>
</evidence>
<keyword evidence="5" id="KW-1185">Reference proteome</keyword>
<sequence>MIETPFVSTSNLLVWILRLALNEAKEGRRDGQITVINGSRLERKHVYHALPMHRELCEKRAFEKGAWKYPGSHKFMVYHKILAKAIVHTVGLEDMVKLAKKVAAVGHALNFQLLAGKKDFRTKVRPQLESARVELLPAVINAMARFLKLLGLTPASTMEQISYLAADIVQGWAFRIEAHTPPEEYQQMSAIFAYVFCKGSFPDLREHMKVRMAFLDGLRWGLGTFSVRHSVEALALMQRKANMAGLAHPAKILSDELDAARLHITMFGRKQQALITDGGRPGNDMNLIDAPGYKSSDDADEEVVYGP</sequence>
<dbReference type="AlphaFoldDB" id="A0AAE0TP46"/>
<feature type="domain" description="DUF7587" evidence="3">
    <location>
        <begin position="3"/>
        <end position="94"/>
    </location>
</feature>
<dbReference type="InterPro" id="IPR056009">
    <property type="entry name" value="DUF7587"/>
</dbReference>
<comment type="caution">
    <text evidence="4">The sequence shown here is derived from an EMBL/GenBank/DDBJ whole genome shotgun (WGS) entry which is preliminary data.</text>
</comment>
<organism evidence="4 5">
    <name type="scientific">Recurvomyces mirabilis</name>
    <dbReference type="NCBI Taxonomy" id="574656"/>
    <lineage>
        <taxon>Eukaryota</taxon>
        <taxon>Fungi</taxon>
        <taxon>Dikarya</taxon>
        <taxon>Ascomycota</taxon>
        <taxon>Pezizomycotina</taxon>
        <taxon>Dothideomycetes</taxon>
        <taxon>Dothideomycetidae</taxon>
        <taxon>Mycosphaerellales</taxon>
        <taxon>Teratosphaeriaceae</taxon>
        <taxon>Recurvomyces</taxon>
    </lineage>
</organism>
<dbReference type="Pfam" id="PF24494">
    <property type="entry name" value="DUF7587"/>
    <property type="match status" value="1"/>
</dbReference>
<name>A0AAE0TP46_9PEZI</name>
<feature type="region of interest" description="Disordered" evidence="1">
    <location>
        <begin position="278"/>
        <end position="307"/>
    </location>
</feature>
<feature type="compositionally biased region" description="Acidic residues" evidence="1">
    <location>
        <begin position="298"/>
        <end position="307"/>
    </location>
</feature>
<feature type="chain" id="PRO_5041984861" description="DUF7587 domain-containing protein" evidence="2">
    <location>
        <begin position="25"/>
        <end position="307"/>
    </location>
</feature>
<evidence type="ECO:0000313" key="4">
    <source>
        <dbReference type="EMBL" id="KAK3669326.1"/>
    </source>
</evidence>
<proteinExistence type="predicted"/>
<protein>
    <recommendedName>
        <fullName evidence="3">DUF7587 domain-containing protein</fullName>
    </recommendedName>
</protein>
<dbReference type="Proteomes" id="UP001274830">
    <property type="component" value="Unassembled WGS sequence"/>
</dbReference>
<reference evidence="4" key="1">
    <citation type="submission" date="2023-07" db="EMBL/GenBank/DDBJ databases">
        <title>Black Yeasts Isolated from many extreme environments.</title>
        <authorList>
            <person name="Coleine C."/>
            <person name="Stajich J.E."/>
            <person name="Selbmann L."/>
        </authorList>
    </citation>
    <scope>NUCLEOTIDE SEQUENCE</scope>
    <source>
        <strain evidence="4">CCFEE 5485</strain>
    </source>
</reference>
<accession>A0AAE0TP46</accession>
<gene>
    <name evidence="4" type="ORF">LTR78_010788</name>
</gene>
<evidence type="ECO:0000259" key="3">
    <source>
        <dbReference type="Pfam" id="PF24494"/>
    </source>
</evidence>
<keyword evidence="2" id="KW-0732">Signal</keyword>
<evidence type="ECO:0000256" key="1">
    <source>
        <dbReference type="SAM" id="MobiDB-lite"/>
    </source>
</evidence>
<feature type="signal peptide" evidence="2">
    <location>
        <begin position="1"/>
        <end position="24"/>
    </location>
</feature>